<organism evidence="10 11">
    <name type="scientific">Paraphaeosphaeria sporulosa</name>
    <dbReference type="NCBI Taxonomy" id="1460663"/>
    <lineage>
        <taxon>Eukaryota</taxon>
        <taxon>Fungi</taxon>
        <taxon>Dikarya</taxon>
        <taxon>Ascomycota</taxon>
        <taxon>Pezizomycotina</taxon>
        <taxon>Dothideomycetes</taxon>
        <taxon>Pleosporomycetidae</taxon>
        <taxon>Pleosporales</taxon>
        <taxon>Massarineae</taxon>
        <taxon>Didymosphaeriaceae</taxon>
        <taxon>Paraphaeosphaeria</taxon>
    </lineage>
</organism>
<dbReference type="PRINTS" id="PR01239">
    <property type="entry name" value="EP450IICYP52"/>
</dbReference>
<evidence type="ECO:0000256" key="1">
    <source>
        <dbReference type="ARBA" id="ARBA00001971"/>
    </source>
</evidence>
<dbReference type="PANTHER" id="PTHR24287">
    <property type="entry name" value="P450, PUTATIVE (EUROFUNG)-RELATED"/>
    <property type="match status" value="1"/>
</dbReference>
<evidence type="ECO:0000313" key="10">
    <source>
        <dbReference type="EMBL" id="OAG01100.1"/>
    </source>
</evidence>
<accession>A0A177C357</accession>
<dbReference type="GO" id="GO:0005506">
    <property type="term" value="F:iron ion binding"/>
    <property type="evidence" value="ECO:0007669"/>
    <property type="project" value="InterPro"/>
</dbReference>
<evidence type="ECO:0000256" key="6">
    <source>
        <dbReference type="ARBA" id="ARBA00023004"/>
    </source>
</evidence>
<sequence>MLAKILLSAVAAFVAYSFISTTSTKRRHAITARALGCEPAPVEPRADPFALINLVKTMWAHGNNRILEYLKGTFEKTSTHANRTVYTYETEFLGDKVLFTCDPKNIQAMLATQFKDFELGQIRTGSFNPLLGHGIFSADGKQWERSRALLRPQFSRDQVSDLDLEERHVQNMLQALPAEANAWSNVIDLQPLFFRLTMDSSSEFLYGESTNTQLSALSEEASAKNAEDTAFVDTFEACQNHISMAMLLNEFYKLMETKKFLDKCRLCHRYIDQFVNKAMSRKDSRNGVEQGRKEKYVFLDSLASETDDSVEIRNQLLSILVAGRDTTAACLSFLFLMLAQHPEVFSKLRMTIIEEFGTFDSPKDISFSRLKACSYLQWCISETLRLYPSVPWNSRRSAKDTSLPTGGGKDGLSPIFVPKGVETVYIVQIMQTHREIWGPDAENFRPERWQNQKHGFEYLPFNGGPRICLGQQFALTKAGYVVVRLLQRFDKLDGSPGASEPVKWSVALTGRPKNGVKPLDVSYFSPLKRAYSHKIKSLIRYYINHIMKLEFLPAFKAAFTRLFTAANICLAF</sequence>
<dbReference type="SUPFAM" id="SSF48264">
    <property type="entry name" value="Cytochrome P450"/>
    <property type="match status" value="1"/>
</dbReference>
<name>A0A177C357_9PLEO</name>
<dbReference type="STRING" id="1460663.A0A177C357"/>
<evidence type="ECO:0000256" key="9">
    <source>
        <dbReference type="SAM" id="SignalP"/>
    </source>
</evidence>
<dbReference type="PRINTS" id="PR00385">
    <property type="entry name" value="P450"/>
</dbReference>
<dbReference type="EMBL" id="KV441558">
    <property type="protein sequence ID" value="OAG01100.1"/>
    <property type="molecule type" value="Genomic_DNA"/>
</dbReference>
<dbReference type="Proteomes" id="UP000077069">
    <property type="component" value="Unassembled WGS sequence"/>
</dbReference>
<feature type="chain" id="PRO_5008057639" evidence="9">
    <location>
        <begin position="18"/>
        <end position="572"/>
    </location>
</feature>
<proteinExistence type="inferred from homology"/>
<dbReference type="InterPro" id="IPR047146">
    <property type="entry name" value="Cyt_P450_E_CYP52_fungi"/>
</dbReference>
<dbReference type="AlphaFoldDB" id="A0A177C357"/>
<protein>
    <submittedName>
        <fullName evidence="10">Cytochrome P450 52A12</fullName>
    </submittedName>
</protein>
<dbReference type="Gene3D" id="1.10.630.10">
    <property type="entry name" value="Cytochrome P450"/>
    <property type="match status" value="1"/>
</dbReference>
<keyword evidence="6 8" id="KW-0408">Iron</keyword>
<evidence type="ECO:0000256" key="2">
    <source>
        <dbReference type="ARBA" id="ARBA00010617"/>
    </source>
</evidence>
<feature type="signal peptide" evidence="9">
    <location>
        <begin position="1"/>
        <end position="17"/>
    </location>
</feature>
<dbReference type="InterPro" id="IPR002974">
    <property type="entry name" value="Cyt_P450_E_CYP52_ascomycetes"/>
</dbReference>
<dbReference type="InterPro" id="IPR017972">
    <property type="entry name" value="Cyt_P450_CS"/>
</dbReference>
<dbReference type="OrthoDB" id="1470350at2759"/>
<dbReference type="GeneID" id="28768699"/>
<evidence type="ECO:0000256" key="3">
    <source>
        <dbReference type="ARBA" id="ARBA00022617"/>
    </source>
</evidence>
<keyword evidence="7 8" id="KW-0503">Monooxygenase</keyword>
<keyword evidence="11" id="KW-1185">Reference proteome</keyword>
<evidence type="ECO:0000313" key="11">
    <source>
        <dbReference type="Proteomes" id="UP000077069"/>
    </source>
</evidence>
<keyword evidence="9" id="KW-0732">Signal</keyword>
<dbReference type="PROSITE" id="PS00086">
    <property type="entry name" value="CYTOCHROME_P450"/>
    <property type="match status" value="1"/>
</dbReference>
<evidence type="ECO:0000256" key="4">
    <source>
        <dbReference type="ARBA" id="ARBA00022723"/>
    </source>
</evidence>
<comment type="cofactor">
    <cofactor evidence="1">
        <name>heme</name>
        <dbReference type="ChEBI" id="CHEBI:30413"/>
    </cofactor>
</comment>
<dbReference type="InterPro" id="IPR001128">
    <property type="entry name" value="Cyt_P450"/>
</dbReference>
<gene>
    <name evidence="10" type="ORF">CC84DRAFT_1263134</name>
</gene>
<evidence type="ECO:0000256" key="8">
    <source>
        <dbReference type="RuleBase" id="RU000461"/>
    </source>
</evidence>
<comment type="similarity">
    <text evidence="2 8">Belongs to the cytochrome P450 family.</text>
</comment>
<keyword evidence="3 8" id="KW-0349">Heme</keyword>
<dbReference type="CDD" id="cd11063">
    <property type="entry name" value="CYP52"/>
    <property type="match status" value="1"/>
</dbReference>
<keyword evidence="4 8" id="KW-0479">Metal-binding</keyword>
<evidence type="ECO:0000256" key="7">
    <source>
        <dbReference type="ARBA" id="ARBA00023033"/>
    </source>
</evidence>
<dbReference type="Pfam" id="PF00067">
    <property type="entry name" value="p450"/>
    <property type="match status" value="1"/>
</dbReference>
<dbReference type="GO" id="GO:0016712">
    <property type="term" value="F:oxidoreductase activity, acting on paired donors, with incorporation or reduction of molecular oxygen, reduced flavin or flavoprotein as one donor, and incorporation of one atom of oxygen"/>
    <property type="evidence" value="ECO:0007669"/>
    <property type="project" value="InterPro"/>
</dbReference>
<dbReference type="RefSeq" id="XP_018031465.1">
    <property type="nucleotide sequence ID" value="XM_018185213.1"/>
</dbReference>
<evidence type="ECO:0000256" key="5">
    <source>
        <dbReference type="ARBA" id="ARBA00023002"/>
    </source>
</evidence>
<keyword evidence="5 8" id="KW-0560">Oxidoreductase</keyword>
<dbReference type="InParanoid" id="A0A177C357"/>
<dbReference type="GO" id="GO:0020037">
    <property type="term" value="F:heme binding"/>
    <property type="evidence" value="ECO:0007669"/>
    <property type="project" value="InterPro"/>
</dbReference>
<dbReference type="InterPro" id="IPR036396">
    <property type="entry name" value="Cyt_P450_sf"/>
</dbReference>
<reference evidence="10 11" key="1">
    <citation type="submission" date="2016-05" db="EMBL/GenBank/DDBJ databases">
        <title>Comparative analysis of secretome profiles of manganese(II)-oxidizing ascomycete fungi.</title>
        <authorList>
            <consortium name="DOE Joint Genome Institute"/>
            <person name="Zeiner C.A."/>
            <person name="Purvine S.O."/>
            <person name="Zink E.M."/>
            <person name="Wu S."/>
            <person name="Pasa-Tolic L."/>
            <person name="Chaput D.L."/>
            <person name="Haridas S."/>
            <person name="Grigoriev I.V."/>
            <person name="Santelli C.M."/>
            <person name="Hansel C.M."/>
        </authorList>
    </citation>
    <scope>NUCLEOTIDE SEQUENCE [LARGE SCALE GENOMIC DNA]</scope>
    <source>
        <strain evidence="10 11">AP3s5-JAC2a</strain>
    </source>
</reference>
<dbReference type="PANTHER" id="PTHR24287:SF1">
    <property type="entry name" value="P450, PUTATIVE (EUROFUNG)-RELATED"/>
    <property type="match status" value="1"/>
</dbReference>